<name>A0A285GZK1_9ACTN</name>
<proteinExistence type="predicted"/>
<evidence type="ECO:0000313" key="2">
    <source>
        <dbReference type="EMBL" id="SNY28927.1"/>
    </source>
</evidence>
<feature type="region of interest" description="Disordered" evidence="1">
    <location>
        <begin position="28"/>
        <end position="55"/>
    </location>
</feature>
<evidence type="ECO:0000256" key="1">
    <source>
        <dbReference type="SAM" id="MobiDB-lite"/>
    </source>
</evidence>
<dbReference type="RefSeq" id="WP_097319383.1">
    <property type="nucleotide sequence ID" value="NZ_OBDY01000003.1"/>
</dbReference>
<organism evidence="2 3">
    <name type="scientific">Paractinoplanes atraurantiacus</name>
    <dbReference type="NCBI Taxonomy" id="1036182"/>
    <lineage>
        <taxon>Bacteria</taxon>
        <taxon>Bacillati</taxon>
        <taxon>Actinomycetota</taxon>
        <taxon>Actinomycetes</taxon>
        <taxon>Micromonosporales</taxon>
        <taxon>Micromonosporaceae</taxon>
        <taxon>Paractinoplanes</taxon>
    </lineage>
</organism>
<reference evidence="2 3" key="1">
    <citation type="submission" date="2017-09" db="EMBL/GenBank/DDBJ databases">
        <authorList>
            <person name="Ehlers B."/>
            <person name="Leendertz F.H."/>
        </authorList>
    </citation>
    <scope>NUCLEOTIDE SEQUENCE [LARGE SCALE GENOMIC DNA]</scope>
    <source>
        <strain evidence="2 3">CGMCC 4.6857</strain>
    </source>
</reference>
<sequence>MASIELTPGAAAVLQAVAAGKVRRHRLRAHESPALGTDFEDVPGHGPGGKRKATGRLKPLIAKNLVVLPPGPPDAEAWPWATTELGDTVLEILNRAEQESDQ</sequence>
<keyword evidence="3" id="KW-1185">Reference proteome</keyword>
<gene>
    <name evidence="2" type="ORF">SAMN05421748_103159</name>
</gene>
<protein>
    <submittedName>
        <fullName evidence="2">Uncharacterized protein</fullName>
    </submittedName>
</protein>
<dbReference type="Proteomes" id="UP000219612">
    <property type="component" value="Unassembled WGS sequence"/>
</dbReference>
<dbReference type="EMBL" id="OBDY01000003">
    <property type="protein sequence ID" value="SNY28927.1"/>
    <property type="molecule type" value="Genomic_DNA"/>
</dbReference>
<dbReference type="AlphaFoldDB" id="A0A285GZK1"/>
<evidence type="ECO:0000313" key="3">
    <source>
        <dbReference type="Proteomes" id="UP000219612"/>
    </source>
</evidence>
<accession>A0A285GZK1</accession>